<keyword evidence="3" id="KW-1185">Reference proteome</keyword>
<feature type="chain" id="PRO_5020882584" evidence="1">
    <location>
        <begin position="19"/>
        <end position="200"/>
    </location>
</feature>
<dbReference type="EMBL" id="SJJR01000007">
    <property type="protein sequence ID" value="TCB97231.1"/>
    <property type="molecule type" value="Genomic_DNA"/>
</dbReference>
<proteinExistence type="predicted"/>
<gene>
    <name evidence="2" type="ORF">E0H26_13245</name>
</gene>
<organism evidence="2 3">
    <name type="scientific">Micromonospora zingiberis</name>
    <dbReference type="NCBI Taxonomy" id="2053011"/>
    <lineage>
        <taxon>Bacteria</taxon>
        <taxon>Bacillati</taxon>
        <taxon>Actinomycetota</taxon>
        <taxon>Actinomycetes</taxon>
        <taxon>Micromonosporales</taxon>
        <taxon>Micromonosporaceae</taxon>
        <taxon>Micromonospora</taxon>
    </lineage>
</organism>
<comment type="caution">
    <text evidence="2">The sequence shown here is derived from an EMBL/GenBank/DDBJ whole genome shotgun (WGS) entry which is preliminary data.</text>
</comment>
<accession>A0A4R0GNT3</accession>
<name>A0A4R0GNT3_9ACTN</name>
<evidence type="ECO:0000313" key="2">
    <source>
        <dbReference type="EMBL" id="TCB97231.1"/>
    </source>
</evidence>
<protein>
    <submittedName>
        <fullName evidence="2">Uncharacterized protein</fullName>
    </submittedName>
</protein>
<evidence type="ECO:0000313" key="3">
    <source>
        <dbReference type="Proteomes" id="UP000292274"/>
    </source>
</evidence>
<sequence length="200" mass="21672">MTVLILLSTLAIAAPARADFIWPPRGWCGPHTTGGPWYEILASEVNPTLTHFMSLNIAPGTTGERTETLTKVSSVSTTIGGSVEVSSSAGAIFTKVSVKVGFSVQNTRASTDTETTSMRWSFNEPGYYGLYKGTRAVSGEYTWFRCLRHDLGPLGVAYNVVREGTQTYTTFDNIEVGTVRCGDVVPMGTLRFKARLQLGC</sequence>
<dbReference type="RefSeq" id="WP_131303899.1">
    <property type="nucleotide sequence ID" value="NZ_SJJR01000007.1"/>
</dbReference>
<dbReference type="AlphaFoldDB" id="A0A4R0GNT3"/>
<keyword evidence="1" id="KW-0732">Signal</keyword>
<dbReference type="Proteomes" id="UP000292274">
    <property type="component" value="Unassembled WGS sequence"/>
</dbReference>
<reference evidence="2 3" key="1">
    <citation type="submission" date="2019-02" db="EMBL/GenBank/DDBJ databases">
        <title>Jishengella sp. nov., isolated from a root of Zingiber montanum.</title>
        <authorList>
            <person name="Kuncharoen N."/>
            <person name="Kudo T."/>
            <person name="Masahiro Y."/>
            <person name="Ohkuma M."/>
            <person name="Tanasupawat S."/>
        </authorList>
    </citation>
    <scope>NUCLEOTIDE SEQUENCE [LARGE SCALE GENOMIC DNA]</scope>
    <source>
        <strain evidence="2 3">PLAI 1-1</strain>
    </source>
</reference>
<dbReference type="OrthoDB" id="3661460at2"/>
<feature type="signal peptide" evidence="1">
    <location>
        <begin position="1"/>
        <end position="18"/>
    </location>
</feature>
<evidence type="ECO:0000256" key="1">
    <source>
        <dbReference type="SAM" id="SignalP"/>
    </source>
</evidence>